<dbReference type="EMBL" id="JACHGF010000002">
    <property type="protein sequence ID" value="MBB5283159.1"/>
    <property type="molecule type" value="Genomic_DNA"/>
</dbReference>
<evidence type="ECO:0000313" key="1">
    <source>
        <dbReference type="EMBL" id="MBB5283159.1"/>
    </source>
</evidence>
<dbReference type="AlphaFoldDB" id="A0A840TTZ3"/>
<comment type="caution">
    <text evidence="1">The sequence shown here is derived from an EMBL/GenBank/DDBJ whole genome shotgun (WGS) entry which is preliminary data.</text>
</comment>
<organism evidence="1 2">
    <name type="scientific">Rhabdobacter roseus</name>
    <dbReference type="NCBI Taxonomy" id="1655419"/>
    <lineage>
        <taxon>Bacteria</taxon>
        <taxon>Pseudomonadati</taxon>
        <taxon>Bacteroidota</taxon>
        <taxon>Cytophagia</taxon>
        <taxon>Cytophagales</taxon>
        <taxon>Cytophagaceae</taxon>
        <taxon>Rhabdobacter</taxon>
    </lineage>
</organism>
<keyword evidence="2" id="KW-1185">Reference proteome</keyword>
<evidence type="ECO:0000313" key="2">
    <source>
        <dbReference type="Proteomes" id="UP000557307"/>
    </source>
</evidence>
<dbReference type="Proteomes" id="UP000557307">
    <property type="component" value="Unassembled WGS sequence"/>
</dbReference>
<proteinExistence type="predicted"/>
<protein>
    <submittedName>
        <fullName evidence="1">Uncharacterized protein</fullName>
    </submittedName>
</protein>
<accession>A0A840TTZ3</accession>
<gene>
    <name evidence="1" type="ORF">HNQ92_001285</name>
</gene>
<sequence>MKQLIVTPNEKADTIRWVKPEEVFIEADDRLRLINKRRLYTKEGVKEVIITTVYERFTIIT</sequence>
<reference evidence="1 2" key="1">
    <citation type="submission" date="2020-08" db="EMBL/GenBank/DDBJ databases">
        <title>Genomic Encyclopedia of Type Strains, Phase IV (KMG-IV): sequencing the most valuable type-strain genomes for metagenomic binning, comparative biology and taxonomic classification.</title>
        <authorList>
            <person name="Goeker M."/>
        </authorList>
    </citation>
    <scope>NUCLEOTIDE SEQUENCE [LARGE SCALE GENOMIC DNA]</scope>
    <source>
        <strain evidence="1 2">DSM 105074</strain>
    </source>
</reference>
<name>A0A840TTZ3_9BACT</name>